<dbReference type="PROSITE" id="PS01081">
    <property type="entry name" value="HTH_TETR_1"/>
    <property type="match status" value="1"/>
</dbReference>
<gene>
    <name evidence="4" type="ORF">EXM42_01440</name>
</gene>
<reference evidence="4 5" key="1">
    <citation type="submission" date="2019-02" db="EMBL/GenBank/DDBJ databases">
        <title>Genome sequencing of Clostridium botulinum clinical isolates.</title>
        <authorList>
            <person name="Brunt J."/>
            <person name="Van Vliet A.H.M."/>
            <person name="Stringer S.C."/>
            <person name="Grant K.A."/>
            <person name="Carter A.C."/>
            <person name="Peck M.W."/>
        </authorList>
    </citation>
    <scope>NUCLEOTIDE SEQUENCE [LARGE SCALE GENOMIC DNA]</scope>
    <source>
        <strain evidence="4 5">R1125/03</strain>
    </source>
</reference>
<evidence type="ECO:0000259" key="3">
    <source>
        <dbReference type="PROSITE" id="PS50977"/>
    </source>
</evidence>
<dbReference type="PANTHER" id="PTHR43479">
    <property type="entry name" value="ACREF/ENVCD OPERON REPRESSOR-RELATED"/>
    <property type="match status" value="1"/>
</dbReference>
<dbReference type="InterPro" id="IPR009057">
    <property type="entry name" value="Homeodomain-like_sf"/>
</dbReference>
<accession>A0A6M0SVX9</accession>
<sequence length="206" mass="23701">MIEVSYNLFIQKGYEKTSIQDIINELGLSKGAIYHYFDSKDEILYAVLNKEKEKANAYLENIIAEANGYTAKDKIRYVLVKLANNEDINNTNKFLINQSNNIKAIVESIIQTVNYDSYKFYLLIEEGLNDGSINTDFPKECAELLLLLCNVWLNPILFNRTYEDTITRFKFIQFTMKQLGVDVIDSELLDKIKINLKGVGLNEVSK</sequence>
<dbReference type="Gene3D" id="1.10.357.10">
    <property type="entry name" value="Tetracycline Repressor, domain 2"/>
    <property type="match status" value="1"/>
</dbReference>
<feature type="domain" description="HTH tetR-type" evidence="3">
    <location>
        <begin position="1"/>
        <end position="55"/>
    </location>
</feature>
<organism evidence="4 5">
    <name type="scientific">Clostridium botulinum</name>
    <dbReference type="NCBI Taxonomy" id="1491"/>
    <lineage>
        <taxon>Bacteria</taxon>
        <taxon>Bacillati</taxon>
        <taxon>Bacillota</taxon>
        <taxon>Clostridia</taxon>
        <taxon>Eubacteriales</taxon>
        <taxon>Clostridiaceae</taxon>
        <taxon>Clostridium</taxon>
    </lineage>
</organism>
<proteinExistence type="predicted"/>
<dbReference type="PRINTS" id="PR00455">
    <property type="entry name" value="HTHTETR"/>
</dbReference>
<dbReference type="PANTHER" id="PTHR43479:SF11">
    <property type="entry name" value="ACREF_ENVCD OPERON REPRESSOR-RELATED"/>
    <property type="match status" value="1"/>
</dbReference>
<keyword evidence="1 2" id="KW-0238">DNA-binding</keyword>
<protein>
    <submittedName>
        <fullName evidence="4">TetR/AcrR family transcriptional regulator</fullName>
    </submittedName>
</protein>
<dbReference type="SUPFAM" id="SSF46689">
    <property type="entry name" value="Homeodomain-like"/>
    <property type="match status" value="1"/>
</dbReference>
<dbReference type="GO" id="GO:0003677">
    <property type="term" value="F:DNA binding"/>
    <property type="evidence" value="ECO:0007669"/>
    <property type="project" value="UniProtKB-UniRule"/>
</dbReference>
<dbReference type="InterPro" id="IPR001647">
    <property type="entry name" value="HTH_TetR"/>
</dbReference>
<evidence type="ECO:0000256" key="2">
    <source>
        <dbReference type="PROSITE-ProRule" id="PRU00335"/>
    </source>
</evidence>
<dbReference type="Pfam" id="PF00440">
    <property type="entry name" value="TetR_N"/>
    <property type="match status" value="1"/>
</dbReference>
<dbReference type="AlphaFoldDB" id="A0A6M0SVX9"/>
<evidence type="ECO:0000313" key="4">
    <source>
        <dbReference type="EMBL" id="NFA59105.1"/>
    </source>
</evidence>
<evidence type="ECO:0000256" key="1">
    <source>
        <dbReference type="ARBA" id="ARBA00023125"/>
    </source>
</evidence>
<evidence type="ECO:0000313" key="5">
    <source>
        <dbReference type="Proteomes" id="UP000473089"/>
    </source>
</evidence>
<name>A0A6M0SVX9_CLOBO</name>
<dbReference type="PROSITE" id="PS50977">
    <property type="entry name" value="HTH_TETR_2"/>
    <property type="match status" value="1"/>
</dbReference>
<dbReference type="InterPro" id="IPR023772">
    <property type="entry name" value="DNA-bd_HTH_TetR-type_CS"/>
</dbReference>
<dbReference type="InterPro" id="IPR050624">
    <property type="entry name" value="HTH-type_Tx_Regulator"/>
</dbReference>
<feature type="DNA-binding region" description="H-T-H motif" evidence="2">
    <location>
        <begin position="18"/>
        <end position="37"/>
    </location>
</feature>
<comment type="caution">
    <text evidence="4">The sequence shown here is derived from an EMBL/GenBank/DDBJ whole genome shotgun (WGS) entry which is preliminary data.</text>
</comment>
<dbReference type="Proteomes" id="UP000473089">
    <property type="component" value="Unassembled WGS sequence"/>
</dbReference>
<dbReference type="EMBL" id="SGJP01000002">
    <property type="protein sequence ID" value="NFA59105.1"/>
    <property type="molecule type" value="Genomic_DNA"/>
</dbReference>